<feature type="domain" description="DEAD/DEAH-box helicase" evidence="5">
    <location>
        <begin position="17"/>
        <end position="56"/>
    </location>
</feature>
<protein>
    <recommendedName>
        <fullName evidence="5">DEAD/DEAH-box helicase domain-containing protein</fullName>
    </recommendedName>
</protein>
<keyword evidence="3" id="KW-0413">Isomerase</keyword>
<dbReference type="KEGG" id="cput:CONPUDRAFT_66856"/>
<dbReference type="Gene3D" id="3.40.50.300">
    <property type="entry name" value="P-loop containing nucleotide triphosphate hydrolases"/>
    <property type="match status" value="1"/>
</dbReference>
<evidence type="ECO:0000313" key="6">
    <source>
        <dbReference type="EMBL" id="EIW74868.1"/>
    </source>
</evidence>
<keyword evidence="7" id="KW-1185">Reference proteome</keyword>
<gene>
    <name evidence="6" type="ORF">CONPUDRAFT_66856</name>
</gene>
<dbReference type="PANTHER" id="PTHR13710:SF153">
    <property type="entry name" value="RECQ-LIKE DNA HELICASE BLM"/>
    <property type="match status" value="1"/>
</dbReference>
<proteinExistence type="inferred from homology"/>
<evidence type="ECO:0000256" key="3">
    <source>
        <dbReference type="ARBA" id="ARBA00023235"/>
    </source>
</evidence>
<dbReference type="GO" id="GO:0003677">
    <property type="term" value="F:DNA binding"/>
    <property type="evidence" value="ECO:0007669"/>
    <property type="project" value="UniProtKB-KW"/>
</dbReference>
<evidence type="ECO:0000256" key="2">
    <source>
        <dbReference type="ARBA" id="ARBA00023125"/>
    </source>
</evidence>
<dbReference type="GO" id="GO:0005737">
    <property type="term" value="C:cytoplasm"/>
    <property type="evidence" value="ECO:0007669"/>
    <property type="project" value="TreeGrafter"/>
</dbReference>
<dbReference type="OrthoDB" id="10261556at2759"/>
<dbReference type="RefSeq" id="XP_007774808.1">
    <property type="nucleotide sequence ID" value="XM_007776618.1"/>
</dbReference>
<dbReference type="EMBL" id="JH711590">
    <property type="protein sequence ID" value="EIW74868.1"/>
    <property type="molecule type" value="Genomic_DNA"/>
</dbReference>
<dbReference type="GO" id="GO:0009378">
    <property type="term" value="F:four-way junction helicase activity"/>
    <property type="evidence" value="ECO:0007669"/>
    <property type="project" value="TreeGrafter"/>
</dbReference>
<dbReference type="GO" id="GO:0005694">
    <property type="term" value="C:chromosome"/>
    <property type="evidence" value="ECO:0007669"/>
    <property type="project" value="TreeGrafter"/>
</dbReference>
<feature type="non-terminal residue" evidence="6">
    <location>
        <position position="1"/>
    </location>
</feature>
<keyword evidence="2" id="KW-0238">DNA-binding</keyword>
<dbReference type="AlphaFoldDB" id="A0A5M3M693"/>
<dbReference type="GO" id="GO:0000724">
    <property type="term" value="P:double-strand break repair via homologous recombination"/>
    <property type="evidence" value="ECO:0007669"/>
    <property type="project" value="TreeGrafter"/>
</dbReference>
<comment type="similarity">
    <text evidence="1">Belongs to the helicase family. RecQ subfamily.</text>
</comment>
<evidence type="ECO:0000259" key="5">
    <source>
        <dbReference type="Pfam" id="PF00270"/>
    </source>
</evidence>
<evidence type="ECO:0000256" key="4">
    <source>
        <dbReference type="ARBA" id="ARBA00023242"/>
    </source>
</evidence>
<comment type="caution">
    <text evidence="6">The sequence shown here is derived from an EMBL/GenBank/DDBJ whole genome shotgun (WGS) entry which is preliminary data.</text>
</comment>
<name>A0A5M3M693_CONPW</name>
<sequence length="64" mass="6866">LKNIFKLSSFCTNQLEALDGKDVFVLMPTGGGKSLCYQLPTICKTQGVTLVITPLLANIKGGEH</sequence>
<dbReference type="Pfam" id="PF00270">
    <property type="entry name" value="DEAD"/>
    <property type="match status" value="1"/>
</dbReference>
<dbReference type="PANTHER" id="PTHR13710">
    <property type="entry name" value="DNA HELICASE RECQ FAMILY MEMBER"/>
    <property type="match status" value="1"/>
</dbReference>
<dbReference type="GO" id="GO:0043138">
    <property type="term" value="F:3'-5' DNA helicase activity"/>
    <property type="evidence" value="ECO:0007669"/>
    <property type="project" value="TreeGrafter"/>
</dbReference>
<dbReference type="GO" id="GO:0005634">
    <property type="term" value="C:nucleus"/>
    <property type="evidence" value="ECO:0007669"/>
    <property type="project" value="TreeGrafter"/>
</dbReference>
<accession>A0A5M3M693</accession>
<evidence type="ECO:0000313" key="7">
    <source>
        <dbReference type="Proteomes" id="UP000053558"/>
    </source>
</evidence>
<dbReference type="SUPFAM" id="SSF52540">
    <property type="entry name" value="P-loop containing nucleoside triphosphate hydrolases"/>
    <property type="match status" value="1"/>
</dbReference>
<dbReference type="InterPro" id="IPR011545">
    <property type="entry name" value="DEAD/DEAH_box_helicase_dom"/>
</dbReference>
<organism evidence="6 7">
    <name type="scientific">Coniophora puteana (strain RWD-64-598)</name>
    <name type="common">Brown rot fungus</name>
    <dbReference type="NCBI Taxonomy" id="741705"/>
    <lineage>
        <taxon>Eukaryota</taxon>
        <taxon>Fungi</taxon>
        <taxon>Dikarya</taxon>
        <taxon>Basidiomycota</taxon>
        <taxon>Agaricomycotina</taxon>
        <taxon>Agaricomycetes</taxon>
        <taxon>Agaricomycetidae</taxon>
        <taxon>Boletales</taxon>
        <taxon>Coniophorineae</taxon>
        <taxon>Coniophoraceae</taxon>
        <taxon>Coniophora</taxon>
    </lineage>
</organism>
<keyword evidence="4" id="KW-0539">Nucleus</keyword>
<reference evidence="7" key="1">
    <citation type="journal article" date="2012" name="Science">
        <title>The Paleozoic origin of enzymatic lignin decomposition reconstructed from 31 fungal genomes.</title>
        <authorList>
            <person name="Floudas D."/>
            <person name="Binder M."/>
            <person name="Riley R."/>
            <person name="Barry K."/>
            <person name="Blanchette R.A."/>
            <person name="Henrissat B."/>
            <person name="Martinez A.T."/>
            <person name="Otillar R."/>
            <person name="Spatafora J.W."/>
            <person name="Yadav J.S."/>
            <person name="Aerts A."/>
            <person name="Benoit I."/>
            <person name="Boyd A."/>
            <person name="Carlson A."/>
            <person name="Copeland A."/>
            <person name="Coutinho P.M."/>
            <person name="de Vries R.P."/>
            <person name="Ferreira P."/>
            <person name="Findley K."/>
            <person name="Foster B."/>
            <person name="Gaskell J."/>
            <person name="Glotzer D."/>
            <person name="Gorecki P."/>
            <person name="Heitman J."/>
            <person name="Hesse C."/>
            <person name="Hori C."/>
            <person name="Igarashi K."/>
            <person name="Jurgens J.A."/>
            <person name="Kallen N."/>
            <person name="Kersten P."/>
            <person name="Kohler A."/>
            <person name="Kuees U."/>
            <person name="Kumar T.K.A."/>
            <person name="Kuo A."/>
            <person name="LaButti K."/>
            <person name="Larrondo L.F."/>
            <person name="Lindquist E."/>
            <person name="Ling A."/>
            <person name="Lombard V."/>
            <person name="Lucas S."/>
            <person name="Lundell T."/>
            <person name="Martin R."/>
            <person name="McLaughlin D.J."/>
            <person name="Morgenstern I."/>
            <person name="Morin E."/>
            <person name="Murat C."/>
            <person name="Nagy L.G."/>
            <person name="Nolan M."/>
            <person name="Ohm R.A."/>
            <person name="Patyshakuliyeva A."/>
            <person name="Rokas A."/>
            <person name="Ruiz-Duenas F.J."/>
            <person name="Sabat G."/>
            <person name="Salamov A."/>
            <person name="Samejima M."/>
            <person name="Schmutz J."/>
            <person name="Slot J.C."/>
            <person name="St John F."/>
            <person name="Stenlid J."/>
            <person name="Sun H."/>
            <person name="Sun S."/>
            <person name="Syed K."/>
            <person name="Tsang A."/>
            <person name="Wiebenga A."/>
            <person name="Young D."/>
            <person name="Pisabarro A."/>
            <person name="Eastwood D.C."/>
            <person name="Martin F."/>
            <person name="Cullen D."/>
            <person name="Grigoriev I.V."/>
            <person name="Hibbett D.S."/>
        </authorList>
    </citation>
    <scope>NUCLEOTIDE SEQUENCE [LARGE SCALE GENOMIC DNA]</scope>
    <source>
        <strain evidence="7">RWD-64-598 SS2</strain>
    </source>
</reference>
<evidence type="ECO:0000256" key="1">
    <source>
        <dbReference type="ARBA" id="ARBA00005446"/>
    </source>
</evidence>
<dbReference type="Proteomes" id="UP000053558">
    <property type="component" value="Unassembled WGS sequence"/>
</dbReference>
<dbReference type="InterPro" id="IPR027417">
    <property type="entry name" value="P-loop_NTPase"/>
</dbReference>
<dbReference type="GO" id="GO:0005524">
    <property type="term" value="F:ATP binding"/>
    <property type="evidence" value="ECO:0007669"/>
    <property type="project" value="InterPro"/>
</dbReference>
<dbReference type="GeneID" id="19208532"/>